<protein>
    <submittedName>
        <fullName evidence="2">Uncharacterized protein</fullName>
    </submittedName>
</protein>
<reference evidence="2 3" key="1">
    <citation type="submission" date="2017-10" db="EMBL/GenBank/DDBJ databases">
        <title>Clinical isolate obtained from a human patient with meningeal tuberculosis in michoacan, Mexico.</title>
        <authorList>
            <person name="Guillen-Nepita A.L."/>
            <person name="Negrete-Paz A.M."/>
            <person name="Vazquez-Marrufo G."/>
            <person name="Cruz-Hernandez A."/>
            <person name="Fresia P."/>
            <person name="Naya H."/>
            <person name="Vazquez-Garciduenas M.S."/>
        </authorList>
    </citation>
    <scope>NUCLEOTIDE SEQUENCE [LARGE SCALE GENOMIC DNA]</scope>
    <source>
        <strain evidence="3">Beijing/MYC004</strain>
    </source>
</reference>
<dbReference type="Proteomes" id="UP000236349">
    <property type="component" value="Chromosome"/>
</dbReference>
<dbReference type="EMBL" id="CP024614">
    <property type="protein sequence ID" value="AUS51745.1"/>
    <property type="molecule type" value="Genomic_DNA"/>
</dbReference>
<feature type="compositionally biased region" description="Basic and acidic residues" evidence="1">
    <location>
        <begin position="37"/>
        <end position="67"/>
    </location>
</feature>
<name>A0A2I7WA17_MYCTX</name>
<organism evidence="2 3">
    <name type="scientific">Mycobacterium tuberculosis</name>
    <dbReference type="NCBI Taxonomy" id="1773"/>
    <lineage>
        <taxon>Bacteria</taxon>
        <taxon>Bacillati</taxon>
        <taxon>Actinomycetota</taxon>
        <taxon>Actinomycetes</taxon>
        <taxon>Mycobacteriales</taxon>
        <taxon>Mycobacteriaceae</taxon>
        <taxon>Mycobacterium</taxon>
        <taxon>Mycobacterium tuberculosis complex</taxon>
    </lineage>
</organism>
<proteinExistence type="predicted"/>
<gene>
    <name evidence="2" type="ORF">CAB90_02895</name>
</gene>
<evidence type="ECO:0000313" key="2">
    <source>
        <dbReference type="EMBL" id="AUS51745.1"/>
    </source>
</evidence>
<dbReference type="AlphaFoldDB" id="A0A2I7WA17"/>
<sequence>MHASTQHDPQRHPDDHLLGTSCAQHVGRRHAHHSRNRREERLRMVEHVMGEIPREAGDDRCLGDRPQHGAQPLGDRTAAAGRPD</sequence>
<feature type="compositionally biased region" description="Basic residues" evidence="1">
    <location>
        <begin position="26"/>
        <end position="36"/>
    </location>
</feature>
<feature type="compositionally biased region" description="Basic and acidic residues" evidence="1">
    <location>
        <begin position="8"/>
        <end position="17"/>
    </location>
</feature>
<feature type="region of interest" description="Disordered" evidence="1">
    <location>
        <begin position="1"/>
        <end position="84"/>
    </location>
</feature>
<evidence type="ECO:0000256" key="1">
    <source>
        <dbReference type="SAM" id="MobiDB-lite"/>
    </source>
</evidence>
<evidence type="ECO:0000313" key="3">
    <source>
        <dbReference type="Proteomes" id="UP000236349"/>
    </source>
</evidence>
<accession>A0A2I7WA17</accession>